<dbReference type="HOGENOM" id="CLU_141358_2_1_1"/>
<dbReference type="Bgee" id="ENSMODG00000024365">
    <property type="expression patterns" value="Expressed in spermatocyte and 7 other cell types or tissues"/>
</dbReference>
<dbReference type="eggNOG" id="ENOG502TDUY">
    <property type="taxonomic scope" value="Eukaryota"/>
</dbReference>
<dbReference type="AlphaFoldDB" id="F7AHA8"/>
<keyword evidence="2" id="KW-0472">Membrane</keyword>
<keyword evidence="2" id="KW-0812">Transmembrane</keyword>
<evidence type="ECO:0000256" key="2">
    <source>
        <dbReference type="SAM" id="Phobius"/>
    </source>
</evidence>
<dbReference type="InterPro" id="IPR035076">
    <property type="entry name" value="Toxin/TOLIP"/>
</dbReference>
<evidence type="ECO:0000256" key="1">
    <source>
        <dbReference type="ARBA" id="ARBA00022729"/>
    </source>
</evidence>
<proteinExistence type="predicted"/>
<evidence type="ECO:0000313" key="6">
    <source>
        <dbReference type="Proteomes" id="UP000002280"/>
    </source>
</evidence>
<evidence type="ECO:0000256" key="3">
    <source>
        <dbReference type="SAM" id="SignalP"/>
    </source>
</evidence>
<protein>
    <recommendedName>
        <fullName evidence="4">Snake toxin/toxin-like domain-containing protein</fullName>
    </recommendedName>
</protein>
<dbReference type="OMA" id="AHPVSCC"/>
<dbReference type="Gene3D" id="2.10.60.10">
    <property type="entry name" value="CD59"/>
    <property type="match status" value="1"/>
</dbReference>
<evidence type="ECO:0000313" key="5">
    <source>
        <dbReference type="Ensembl" id="ENSMODP00000033938.2"/>
    </source>
</evidence>
<accession>F7AHA8</accession>
<keyword evidence="2" id="KW-1133">Transmembrane helix</keyword>
<dbReference type="InterPro" id="IPR045860">
    <property type="entry name" value="Snake_toxin-like_sf"/>
</dbReference>
<name>F7AHA8_MONDO</name>
<feature type="chain" id="PRO_5023829817" description="Snake toxin/toxin-like domain-containing protein" evidence="3">
    <location>
        <begin position="22"/>
        <end position="133"/>
    </location>
</feature>
<dbReference type="InParanoid" id="F7AHA8"/>
<reference evidence="5" key="3">
    <citation type="submission" date="2025-09" db="UniProtKB">
        <authorList>
            <consortium name="Ensembl"/>
        </authorList>
    </citation>
    <scope>IDENTIFICATION</scope>
</reference>
<dbReference type="Proteomes" id="UP000002280">
    <property type="component" value="Chromosome 3"/>
</dbReference>
<feature type="signal peptide" evidence="3">
    <location>
        <begin position="1"/>
        <end position="21"/>
    </location>
</feature>
<evidence type="ECO:0000259" key="4">
    <source>
        <dbReference type="Pfam" id="PF00087"/>
    </source>
</evidence>
<dbReference type="PANTHER" id="PTHR16983">
    <property type="entry name" value="UPAR/LY6 DOMAIN-CONTAINING PROTEIN"/>
    <property type="match status" value="1"/>
</dbReference>
<sequence>ARLKSRESLILALAWTLSCNTLKCYTCTEPTDIFKCRNITICNNGETFCKTQLENVESEYPFRNNAMVIRSCSHRCLATNPDTIGLAHPVSCCYQDLCNTDSALGDGARPKDLLELTVLINLLFLISLLWTVS</sequence>
<organism evidence="5 6">
    <name type="scientific">Monodelphis domestica</name>
    <name type="common">Gray short-tailed opossum</name>
    <dbReference type="NCBI Taxonomy" id="13616"/>
    <lineage>
        <taxon>Eukaryota</taxon>
        <taxon>Metazoa</taxon>
        <taxon>Chordata</taxon>
        <taxon>Craniata</taxon>
        <taxon>Vertebrata</taxon>
        <taxon>Euteleostomi</taxon>
        <taxon>Mammalia</taxon>
        <taxon>Metatheria</taxon>
        <taxon>Didelphimorphia</taxon>
        <taxon>Didelphidae</taxon>
        <taxon>Monodelphis</taxon>
    </lineage>
</organism>
<feature type="domain" description="Snake toxin/toxin-like" evidence="4">
    <location>
        <begin position="22"/>
        <end position="99"/>
    </location>
</feature>
<dbReference type="InterPro" id="IPR051110">
    <property type="entry name" value="Ly-6/neurotoxin-like_GPI-ap"/>
</dbReference>
<reference evidence="5 6" key="1">
    <citation type="journal article" date="2007" name="Nature">
        <title>Genome of the marsupial Monodelphis domestica reveals innovation in non-coding sequences.</title>
        <authorList>
            <person name="Mikkelsen T.S."/>
            <person name="Wakefield M.J."/>
            <person name="Aken B."/>
            <person name="Amemiya C.T."/>
            <person name="Chang J.L."/>
            <person name="Duke S."/>
            <person name="Garber M."/>
            <person name="Gentles A.J."/>
            <person name="Goodstadt L."/>
            <person name="Heger A."/>
            <person name="Jurka J."/>
            <person name="Kamal M."/>
            <person name="Mauceli E."/>
            <person name="Searle S.M."/>
            <person name="Sharpe T."/>
            <person name="Baker M.L."/>
            <person name="Batzer M.A."/>
            <person name="Benos P.V."/>
            <person name="Belov K."/>
            <person name="Clamp M."/>
            <person name="Cook A."/>
            <person name="Cuff J."/>
            <person name="Das R."/>
            <person name="Davidow L."/>
            <person name="Deakin J.E."/>
            <person name="Fazzari M.J."/>
            <person name="Glass J.L."/>
            <person name="Grabherr M."/>
            <person name="Greally J.M."/>
            <person name="Gu W."/>
            <person name="Hore T.A."/>
            <person name="Huttley G.A."/>
            <person name="Kleber M."/>
            <person name="Jirtle R.L."/>
            <person name="Koina E."/>
            <person name="Lee J.T."/>
            <person name="Mahony S."/>
            <person name="Marra M.A."/>
            <person name="Miller R.D."/>
            <person name="Nicholls R.D."/>
            <person name="Oda M."/>
            <person name="Papenfuss A.T."/>
            <person name="Parra Z.E."/>
            <person name="Pollock D.D."/>
            <person name="Ray D.A."/>
            <person name="Schein J.E."/>
            <person name="Speed T.P."/>
            <person name="Thompson K."/>
            <person name="VandeBerg J.L."/>
            <person name="Wade C.M."/>
            <person name="Walker J.A."/>
            <person name="Waters P.D."/>
            <person name="Webber C."/>
            <person name="Weidman J.R."/>
            <person name="Xie X."/>
            <person name="Zody M.C."/>
            <person name="Baldwin J."/>
            <person name="Abdouelleil A."/>
            <person name="Abdulkadir J."/>
            <person name="Abebe A."/>
            <person name="Abera B."/>
            <person name="Abreu J."/>
            <person name="Acer S.C."/>
            <person name="Aftuck L."/>
            <person name="Alexander A."/>
            <person name="An P."/>
            <person name="Anderson E."/>
            <person name="Anderson S."/>
            <person name="Arachi H."/>
            <person name="Azer M."/>
            <person name="Bachantsang P."/>
            <person name="Barry A."/>
            <person name="Bayul T."/>
            <person name="Berlin A."/>
            <person name="Bessette D."/>
            <person name="Bloom T."/>
            <person name="Bloom T."/>
            <person name="Boguslavskiy L."/>
            <person name="Bonnet C."/>
            <person name="Boukhgalter B."/>
            <person name="Bourzgui I."/>
            <person name="Brown A."/>
            <person name="Cahill P."/>
            <person name="Channer S."/>
            <person name="Cheshatsang Y."/>
            <person name="Chuda L."/>
            <person name="Citroen M."/>
            <person name="Collymore A."/>
            <person name="Cooke P."/>
            <person name="Costello M."/>
            <person name="D'Aco K."/>
            <person name="Daza R."/>
            <person name="De Haan G."/>
            <person name="DeGray S."/>
            <person name="DeMaso C."/>
            <person name="Dhargay N."/>
            <person name="Dooley K."/>
            <person name="Dooley E."/>
            <person name="Doricent M."/>
            <person name="Dorje P."/>
            <person name="Dorjee K."/>
            <person name="Dupes A."/>
            <person name="Elong R."/>
            <person name="Falk J."/>
            <person name="Farina A."/>
            <person name="Faro S."/>
            <person name="Ferguson D."/>
            <person name="Fisher S."/>
            <person name="Foley C.D."/>
            <person name="Franke A."/>
            <person name="Friedrich D."/>
            <person name="Gadbois L."/>
            <person name="Gearin G."/>
            <person name="Gearin C.R."/>
            <person name="Giannoukos G."/>
            <person name="Goode T."/>
            <person name="Graham J."/>
            <person name="Grandbois E."/>
            <person name="Grewal S."/>
            <person name="Gyaltsen K."/>
            <person name="Hafez N."/>
            <person name="Hagos B."/>
            <person name="Hall J."/>
            <person name="Henson C."/>
            <person name="Hollinger A."/>
            <person name="Honan T."/>
            <person name="Huard M.D."/>
            <person name="Hughes L."/>
            <person name="Hurhula B."/>
            <person name="Husby M.E."/>
            <person name="Kamat A."/>
            <person name="Kanga B."/>
            <person name="Kashin S."/>
            <person name="Khazanovich D."/>
            <person name="Kisner P."/>
            <person name="Lance K."/>
            <person name="Lara M."/>
            <person name="Lee W."/>
            <person name="Lennon N."/>
            <person name="Letendre F."/>
            <person name="LeVine R."/>
            <person name="Lipovsky A."/>
            <person name="Liu X."/>
            <person name="Liu J."/>
            <person name="Liu S."/>
            <person name="Lokyitsang T."/>
            <person name="Lokyitsang Y."/>
            <person name="Lubonja R."/>
            <person name="Lui A."/>
            <person name="MacDonald P."/>
            <person name="Magnisalis V."/>
            <person name="Maru K."/>
            <person name="Matthews C."/>
            <person name="McCusker W."/>
            <person name="McDonough S."/>
            <person name="Mehta T."/>
            <person name="Meldrim J."/>
            <person name="Meneus L."/>
            <person name="Mihai O."/>
            <person name="Mihalev A."/>
            <person name="Mihova T."/>
            <person name="Mittelman R."/>
            <person name="Mlenga V."/>
            <person name="Montmayeur A."/>
            <person name="Mulrain L."/>
            <person name="Navidi A."/>
            <person name="Naylor J."/>
            <person name="Negash T."/>
            <person name="Nguyen T."/>
            <person name="Nguyen N."/>
            <person name="Nicol R."/>
            <person name="Norbu C."/>
            <person name="Norbu N."/>
            <person name="Novod N."/>
            <person name="O'Neill B."/>
            <person name="Osman S."/>
            <person name="Markiewicz E."/>
            <person name="Oyono O.L."/>
            <person name="Patti C."/>
            <person name="Phunkhang P."/>
            <person name="Pierre F."/>
            <person name="Priest M."/>
            <person name="Raghuraman S."/>
            <person name="Rege F."/>
            <person name="Reyes R."/>
            <person name="Rise C."/>
            <person name="Rogov P."/>
            <person name="Ross K."/>
            <person name="Ryan E."/>
            <person name="Settipalli S."/>
            <person name="Shea T."/>
            <person name="Sherpa N."/>
            <person name="Shi L."/>
            <person name="Shih D."/>
            <person name="Sparrow T."/>
            <person name="Spaulding J."/>
            <person name="Stalker J."/>
            <person name="Stange-Thomann N."/>
            <person name="Stavropoulos S."/>
            <person name="Stone C."/>
            <person name="Strader C."/>
            <person name="Tesfaye S."/>
            <person name="Thomson T."/>
            <person name="Thoulutsang Y."/>
            <person name="Thoulutsang D."/>
            <person name="Topham K."/>
            <person name="Topping I."/>
            <person name="Tsamla T."/>
            <person name="Vassiliev H."/>
            <person name="Vo A."/>
            <person name="Wangchuk T."/>
            <person name="Wangdi T."/>
            <person name="Weiand M."/>
            <person name="Wilkinson J."/>
            <person name="Wilson A."/>
            <person name="Yadav S."/>
            <person name="Young G."/>
            <person name="Yu Q."/>
            <person name="Zembek L."/>
            <person name="Zhong D."/>
            <person name="Zimmer A."/>
            <person name="Zwirko Z."/>
            <person name="Jaffe D.B."/>
            <person name="Alvarez P."/>
            <person name="Brockman W."/>
            <person name="Butler J."/>
            <person name="Chin C."/>
            <person name="Gnerre S."/>
            <person name="MacCallum I."/>
            <person name="Graves J.A."/>
            <person name="Ponting C.P."/>
            <person name="Breen M."/>
            <person name="Samollow P.B."/>
            <person name="Lander E.S."/>
            <person name="Lindblad-Toh K."/>
        </authorList>
    </citation>
    <scope>NUCLEOTIDE SEQUENCE [LARGE SCALE GENOMIC DNA]</scope>
</reference>
<keyword evidence="1 3" id="KW-0732">Signal</keyword>
<keyword evidence="6" id="KW-1185">Reference proteome</keyword>
<dbReference type="Pfam" id="PF00087">
    <property type="entry name" value="Toxin_TOLIP"/>
    <property type="match status" value="1"/>
</dbReference>
<feature type="transmembrane region" description="Helical" evidence="2">
    <location>
        <begin position="113"/>
        <end position="132"/>
    </location>
</feature>
<dbReference type="FunFam" id="2.10.60.10:FF:000003">
    <property type="entry name" value="lymphocyte antigen 6E isoform X1"/>
    <property type="match status" value="1"/>
</dbReference>
<dbReference type="STRING" id="13616.ENSMODP00000033938"/>
<dbReference type="SUPFAM" id="SSF57302">
    <property type="entry name" value="Snake toxin-like"/>
    <property type="match status" value="1"/>
</dbReference>
<dbReference type="PANTHER" id="PTHR16983:SF16">
    <property type="entry name" value="UPAR_LY6 DOMAIN-CONTAINING PROTEIN"/>
    <property type="match status" value="1"/>
</dbReference>
<dbReference type="Ensembl" id="ENSMODT00000035522.2">
    <property type="protein sequence ID" value="ENSMODP00000033938.2"/>
    <property type="gene ID" value="ENSMODG00000024365.2"/>
</dbReference>
<dbReference type="FunCoup" id="F7AHA8">
    <property type="interactions" value="36"/>
</dbReference>
<dbReference type="GeneTree" id="ENSGT00940000162933"/>
<reference evidence="5" key="2">
    <citation type="submission" date="2025-08" db="UniProtKB">
        <authorList>
            <consortium name="Ensembl"/>
        </authorList>
    </citation>
    <scope>IDENTIFICATION</scope>
</reference>